<gene>
    <name evidence="1" type="ORF">LOY88_006291</name>
</gene>
<accession>A0ACB8UNH2</accession>
<proteinExistence type="predicted"/>
<name>A0ACB8UNH2_9EURO</name>
<evidence type="ECO:0000313" key="1">
    <source>
        <dbReference type="EMBL" id="KAI2382123.1"/>
    </source>
</evidence>
<comment type="caution">
    <text evidence="1">The sequence shown here is derived from an EMBL/GenBank/DDBJ whole genome shotgun (WGS) entry which is preliminary data.</text>
</comment>
<organism evidence="1">
    <name type="scientific">Ophidiomyces ophidiicola</name>
    <dbReference type="NCBI Taxonomy" id="1387563"/>
    <lineage>
        <taxon>Eukaryota</taxon>
        <taxon>Fungi</taxon>
        <taxon>Dikarya</taxon>
        <taxon>Ascomycota</taxon>
        <taxon>Pezizomycotina</taxon>
        <taxon>Eurotiomycetes</taxon>
        <taxon>Eurotiomycetidae</taxon>
        <taxon>Onygenales</taxon>
        <taxon>Onygenaceae</taxon>
        <taxon>Ophidiomyces</taxon>
    </lineage>
</organism>
<protein>
    <submittedName>
        <fullName evidence="1">Uncharacterized protein</fullName>
    </submittedName>
</protein>
<sequence length="162" mass="17623">MILGGEPALDLTPLTAALSHISPRSTAPFPLQPTLGYSVFRRKCRPATPSRLLEVLRLAHEAVRVLTVVHDQFRRDTRQLLARAHVLELLDRHYGRLRRELAASALDTMGIVSAAGHSQGLGVGARVEAHILPELQAETDKKGGIVTGAIRGAQVHRGEARK</sequence>
<reference evidence="1" key="1">
    <citation type="journal article" date="2022" name="bioRxiv">
        <title>Population genetic analysis of Ophidiomyces ophidiicola, the causative agent of snake fungal disease, indicates recent introductions to the USA.</title>
        <authorList>
            <person name="Ladner J.T."/>
            <person name="Palmer J.M."/>
            <person name="Ettinger C.L."/>
            <person name="Stajich J.E."/>
            <person name="Farrell T.M."/>
            <person name="Glorioso B.M."/>
            <person name="Lawson B."/>
            <person name="Price S.J."/>
            <person name="Stengle A.G."/>
            <person name="Grear D.A."/>
            <person name="Lorch J.M."/>
        </authorList>
    </citation>
    <scope>NUCLEOTIDE SEQUENCE</scope>
    <source>
        <strain evidence="1">NWHC 24266-5</strain>
    </source>
</reference>
<dbReference type="EMBL" id="JALBCA010000143">
    <property type="protein sequence ID" value="KAI2382123.1"/>
    <property type="molecule type" value="Genomic_DNA"/>
</dbReference>